<dbReference type="PANTHER" id="PTHR46112:SF2">
    <property type="entry name" value="XAA-PRO AMINOPEPTIDASE P-RELATED"/>
    <property type="match status" value="1"/>
</dbReference>
<dbReference type="Gene3D" id="3.40.350.10">
    <property type="entry name" value="Creatinase/prolidase N-terminal domain"/>
    <property type="match status" value="1"/>
</dbReference>
<keyword evidence="1 3" id="KW-0479">Metal-binding</keyword>
<keyword evidence="5" id="KW-0031">Aminopeptidase</keyword>
<dbReference type="Gene3D" id="3.90.230.10">
    <property type="entry name" value="Creatinase/methionine aminopeptidase superfamily"/>
    <property type="match status" value="1"/>
</dbReference>
<dbReference type="InterPro" id="IPR050659">
    <property type="entry name" value="Peptidase_M24B"/>
</dbReference>
<dbReference type="PROSITE" id="PS00491">
    <property type="entry name" value="PROLINE_PEPTIDASE"/>
    <property type="match status" value="1"/>
</dbReference>
<comment type="similarity">
    <text evidence="3">Belongs to the peptidase M24B family.</text>
</comment>
<dbReference type="GO" id="GO:0046872">
    <property type="term" value="F:metal ion binding"/>
    <property type="evidence" value="ECO:0007669"/>
    <property type="project" value="UniProtKB-KW"/>
</dbReference>
<reference evidence="5 6" key="1">
    <citation type="submission" date="2020-02" db="EMBL/GenBank/DDBJ databases">
        <authorList>
            <person name="Zheng R.K."/>
            <person name="Sun C.M."/>
        </authorList>
    </citation>
    <scope>NUCLEOTIDE SEQUENCE [LARGE SCALE GENOMIC DNA]</scope>
    <source>
        <strain evidence="6">rifampicinis</strain>
    </source>
</reference>
<dbReference type="AlphaFoldDB" id="A0A7S8IE97"/>
<accession>A0A7S8IE97</accession>
<dbReference type="InterPro" id="IPR000994">
    <property type="entry name" value="Pept_M24"/>
</dbReference>
<dbReference type="EMBL" id="CP062983">
    <property type="protein sequence ID" value="QPC82381.1"/>
    <property type="molecule type" value="Genomic_DNA"/>
</dbReference>
<dbReference type="GO" id="GO:0004177">
    <property type="term" value="F:aminopeptidase activity"/>
    <property type="evidence" value="ECO:0007669"/>
    <property type="project" value="UniProtKB-KW"/>
</dbReference>
<evidence type="ECO:0000313" key="5">
    <source>
        <dbReference type="EMBL" id="QPC82381.1"/>
    </source>
</evidence>
<sequence>MKSDIDTLMTARGLDALIVAGGEGYDDVLDYLVNGAHITGGTIVKKRGGDFLLIVSGMEIEEARHSGLKVMTYGELGYMQAVTQITDPLLREVKKLELALQEAGVEGGRIGWYGRNTVNETIAVFQALQQELPHYEFVGEASPSLFEEVMLTKDTDEIERLSDIGARTVEVLEATWDFIASHQANGDDVVVDDAGNPLTIGDVKTFVRRALLDRGLEDTDMIFAQGRDAGYPHSRGQSNMPLKLGQSIVFDLFPRELGGGYHHDVTRTWCIGYAPETVQKTYDEVMQALDISVETFGVGKPTHTMQEAVLDFFEGNGHQTQRSHPGGLKGYVHSLGHGLGLKVHERPSISHTRREDVFAVGNCVTIEPGLYYPEDGYGVRVEDTFIVTENGELVSITPFKKDLVLPLKEA</sequence>
<dbReference type="PANTHER" id="PTHR46112">
    <property type="entry name" value="AMINOPEPTIDASE"/>
    <property type="match status" value="1"/>
</dbReference>
<dbReference type="CDD" id="cd01066">
    <property type="entry name" value="APP_MetAP"/>
    <property type="match status" value="1"/>
</dbReference>
<dbReference type="InterPro" id="IPR001131">
    <property type="entry name" value="Peptidase_M24B_aminopep-P_CS"/>
</dbReference>
<organism evidence="5 6">
    <name type="scientific">Phototrophicus methaneseepsis</name>
    <dbReference type="NCBI Taxonomy" id="2710758"/>
    <lineage>
        <taxon>Bacteria</taxon>
        <taxon>Bacillati</taxon>
        <taxon>Chloroflexota</taxon>
        <taxon>Candidatus Thermofontia</taxon>
        <taxon>Phototrophicales</taxon>
        <taxon>Phototrophicaceae</taxon>
        <taxon>Phototrophicus</taxon>
    </lineage>
</organism>
<dbReference type="RefSeq" id="WP_195170450.1">
    <property type="nucleotide sequence ID" value="NZ_CP062983.1"/>
</dbReference>
<protein>
    <submittedName>
        <fullName evidence="5">Aminopeptidase P family protein</fullName>
    </submittedName>
</protein>
<dbReference type="Proteomes" id="UP000594468">
    <property type="component" value="Chromosome"/>
</dbReference>
<keyword evidence="2" id="KW-0378">Hydrolase</keyword>
<feature type="domain" description="Peptidase M24" evidence="4">
    <location>
        <begin position="202"/>
        <end position="389"/>
    </location>
</feature>
<dbReference type="InterPro" id="IPR036005">
    <property type="entry name" value="Creatinase/aminopeptidase-like"/>
</dbReference>
<dbReference type="SUPFAM" id="SSF55920">
    <property type="entry name" value="Creatinase/aminopeptidase"/>
    <property type="match status" value="1"/>
</dbReference>
<keyword evidence="5" id="KW-0645">Protease</keyword>
<evidence type="ECO:0000256" key="3">
    <source>
        <dbReference type="RuleBase" id="RU000590"/>
    </source>
</evidence>
<dbReference type="InterPro" id="IPR029149">
    <property type="entry name" value="Creatin/AminoP/Spt16_N"/>
</dbReference>
<name>A0A7S8IE97_9CHLR</name>
<dbReference type="Pfam" id="PF00557">
    <property type="entry name" value="Peptidase_M24"/>
    <property type="match status" value="1"/>
</dbReference>
<dbReference type="SUPFAM" id="SSF53092">
    <property type="entry name" value="Creatinase/prolidase N-terminal domain"/>
    <property type="match status" value="1"/>
</dbReference>
<evidence type="ECO:0000256" key="2">
    <source>
        <dbReference type="ARBA" id="ARBA00022801"/>
    </source>
</evidence>
<evidence type="ECO:0000256" key="1">
    <source>
        <dbReference type="ARBA" id="ARBA00022723"/>
    </source>
</evidence>
<dbReference type="KEGG" id="pmet:G4Y79_22290"/>
<gene>
    <name evidence="5" type="ORF">G4Y79_22290</name>
</gene>
<keyword evidence="6" id="KW-1185">Reference proteome</keyword>
<proteinExistence type="inferred from homology"/>
<evidence type="ECO:0000313" key="6">
    <source>
        <dbReference type="Proteomes" id="UP000594468"/>
    </source>
</evidence>
<evidence type="ECO:0000259" key="4">
    <source>
        <dbReference type="Pfam" id="PF00557"/>
    </source>
</evidence>